<dbReference type="InterPro" id="IPR052732">
    <property type="entry name" value="Cell-binding_unc_protein"/>
</dbReference>
<accession>E6W1F1</accession>
<dbReference type="Pfam" id="PF09414">
    <property type="entry name" value="RNA_ligase"/>
    <property type="match status" value="1"/>
</dbReference>
<dbReference type="STRING" id="653733.Selin_0660"/>
<sequence length="228" mass="26598">MKEDFFKFPSTPHLATMPGVDIRGDKVLTESERDAFLTHEVTVEEKVDGANMGLSFDAHGNIRAQNRGAYLHLPCSGQWKKLGEWLAIHTDTLFEHLSDRYILFGEWCYAQHSIFYDRLPDWFLAFDIYDREAGRFLATARRDRLLYEMHIPKVPGIARGRFTYPEIQKLLSQSKLTDQPAEGIYLRIDHGDWLEQRAKLVRPTFIQAVEQHWSRSAIRPNRLTHDIL</sequence>
<dbReference type="HOGENOM" id="CLU_081554_0_0_0"/>
<keyword evidence="2" id="KW-0436">Ligase</keyword>
<dbReference type="eggNOG" id="COG1423">
    <property type="taxonomic scope" value="Bacteria"/>
</dbReference>
<keyword evidence="3" id="KW-1185">Reference proteome</keyword>
<dbReference type="Proteomes" id="UP000002572">
    <property type="component" value="Chromosome"/>
</dbReference>
<feature type="domain" description="RNA ligase" evidence="1">
    <location>
        <begin position="40"/>
        <end position="200"/>
    </location>
</feature>
<dbReference type="Gene3D" id="3.30.470.30">
    <property type="entry name" value="DNA ligase/mRNA capping enzyme"/>
    <property type="match status" value="1"/>
</dbReference>
<dbReference type="AlphaFoldDB" id="E6W1F1"/>
<dbReference type="PANTHER" id="PTHR43883:SF1">
    <property type="entry name" value="GLUCONOKINASE"/>
    <property type="match status" value="1"/>
</dbReference>
<evidence type="ECO:0000313" key="2">
    <source>
        <dbReference type="EMBL" id="ADU65407.1"/>
    </source>
</evidence>
<evidence type="ECO:0000259" key="1">
    <source>
        <dbReference type="Pfam" id="PF09414"/>
    </source>
</evidence>
<dbReference type="KEGG" id="din:Selin_0660"/>
<dbReference type="GO" id="GO:0016874">
    <property type="term" value="F:ligase activity"/>
    <property type="evidence" value="ECO:0007669"/>
    <property type="project" value="UniProtKB-KW"/>
</dbReference>
<organism evidence="2 3">
    <name type="scientific">Desulfurispirillum indicum (strain ATCC BAA-1389 / DSM 22839 / S5)</name>
    <dbReference type="NCBI Taxonomy" id="653733"/>
    <lineage>
        <taxon>Bacteria</taxon>
        <taxon>Pseudomonadati</taxon>
        <taxon>Chrysiogenota</taxon>
        <taxon>Chrysiogenia</taxon>
        <taxon>Chrysiogenales</taxon>
        <taxon>Chrysiogenaceae</taxon>
        <taxon>Desulfurispirillum</taxon>
    </lineage>
</organism>
<protein>
    <submittedName>
        <fullName evidence="2">DNA ligase III</fullName>
    </submittedName>
</protein>
<name>E6W1F1_DESIS</name>
<dbReference type="RefSeq" id="WP_013505295.1">
    <property type="nucleotide sequence ID" value="NC_014836.1"/>
</dbReference>
<reference evidence="2 3" key="1">
    <citation type="submission" date="2010-12" db="EMBL/GenBank/DDBJ databases">
        <title>Complete sequence of Desulfurispirillum indicum S5.</title>
        <authorList>
            <consortium name="US DOE Joint Genome Institute"/>
            <person name="Lucas S."/>
            <person name="Copeland A."/>
            <person name="Lapidus A."/>
            <person name="Cheng J.-F."/>
            <person name="Goodwin L."/>
            <person name="Pitluck S."/>
            <person name="Chertkov O."/>
            <person name="Held B."/>
            <person name="Detter J.C."/>
            <person name="Han C."/>
            <person name="Tapia R."/>
            <person name="Land M."/>
            <person name="Hauser L."/>
            <person name="Kyrpides N."/>
            <person name="Ivanova N."/>
            <person name="Mikhailova N."/>
            <person name="Haggblom M."/>
            <person name="Rauschenbach I."/>
            <person name="Bini E."/>
            <person name="Woyke T."/>
        </authorList>
    </citation>
    <scope>NUCLEOTIDE SEQUENCE [LARGE SCALE GENOMIC DNA]</scope>
    <source>
        <strain evidence="3">ATCC BAA-1389 / DSM 22839 / S5</strain>
    </source>
</reference>
<gene>
    <name evidence="2" type="ordered locus">Selin_0660</name>
</gene>
<dbReference type="InParanoid" id="E6W1F1"/>
<dbReference type="EMBL" id="CP002432">
    <property type="protein sequence ID" value="ADU65407.1"/>
    <property type="molecule type" value="Genomic_DNA"/>
</dbReference>
<dbReference type="SUPFAM" id="SSF56091">
    <property type="entry name" value="DNA ligase/mRNA capping enzyme, catalytic domain"/>
    <property type="match status" value="1"/>
</dbReference>
<dbReference type="PANTHER" id="PTHR43883">
    <property type="entry name" value="SLR0207 PROTEIN"/>
    <property type="match status" value="1"/>
</dbReference>
<evidence type="ECO:0000313" key="3">
    <source>
        <dbReference type="Proteomes" id="UP000002572"/>
    </source>
</evidence>
<proteinExistence type="predicted"/>
<dbReference type="InterPro" id="IPR021122">
    <property type="entry name" value="RNA_ligase_dom_REL/Rnl2"/>
</dbReference>